<evidence type="ECO:0000313" key="1">
    <source>
        <dbReference type="EMBL" id="SBT09042.1"/>
    </source>
</evidence>
<name>A0A1A8XWM9_9RHOO</name>
<reference evidence="1 2" key="1">
    <citation type="submission" date="2016-06" db="EMBL/GenBank/DDBJ databases">
        <authorList>
            <person name="Kjaerup R.B."/>
            <person name="Dalgaard T.S."/>
            <person name="Juul-Madsen H.R."/>
        </authorList>
    </citation>
    <scope>NUCLEOTIDE SEQUENCE [LARGE SCALE GENOMIC DNA]</scope>
    <source>
        <strain evidence="1">2</strain>
    </source>
</reference>
<dbReference type="Proteomes" id="UP000199600">
    <property type="component" value="Unassembled WGS sequence"/>
</dbReference>
<evidence type="ECO:0000313" key="2">
    <source>
        <dbReference type="Proteomes" id="UP000199600"/>
    </source>
</evidence>
<dbReference type="AlphaFoldDB" id="A0A1A8XWM9"/>
<dbReference type="EMBL" id="FLQY01000225">
    <property type="protein sequence ID" value="SBT09042.1"/>
    <property type="molecule type" value="Genomic_DNA"/>
</dbReference>
<proteinExistence type="predicted"/>
<gene>
    <name evidence="1" type="ORF">PROAA_3000003</name>
</gene>
<keyword evidence="2" id="KW-1185">Reference proteome</keyword>
<accession>A0A1A8XWM9</accession>
<dbReference type="RefSeq" id="WP_186411455.1">
    <property type="nucleotide sequence ID" value="NZ_FLQY01000225.1"/>
</dbReference>
<organism evidence="1 2">
    <name type="scientific">Candidatus Propionivibrio aalborgensis</name>
    <dbReference type="NCBI Taxonomy" id="1860101"/>
    <lineage>
        <taxon>Bacteria</taxon>
        <taxon>Pseudomonadati</taxon>
        <taxon>Pseudomonadota</taxon>
        <taxon>Betaproteobacteria</taxon>
        <taxon>Rhodocyclales</taxon>
        <taxon>Rhodocyclaceae</taxon>
        <taxon>Propionivibrio</taxon>
    </lineage>
</organism>
<protein>
    <submittedName>
        <fullName evidence="1">Uncharacterized protein</fullName>
    </submittedName>
</protein>
<sequence>MYTVDDPTLALITRFMGDLPRPEISDAEFFHQQVAAIEEYVARFPPQEQEQRAMAWIETNARRYRQKWEKLATIDVLTETRCPDCPLSGGSDKERCEIHARWLTLLRRYAASELSSRDYVKTSLELLAAHKNRLKVNDQHGLLCKHPTPSS</sequence>